<name>A0A0J9EQS9_AJEDA</name>
<dbReference type="EMBL" id="GG749474">
    <property type="protein sequence ID" value="KMW68417.1"/>
    <property type="molecule type" value="Genomic_DNA"/>
</dbReference>
<proteinExistence type="predicted"/>
<dbReference type="Proteomes" id="UP000007802">
    <property type="component" value="Unassembled WGS sequence"/>
</dbReference>
<organism evidence="2">
    <name type="scientific">Ajellomyces dermatitidis (strain ATCC 18188 / CBS 674.68)</name>
    <name type="common">Blastomyces dermatitidis</name>
    <dbReference type="NCBI Taxonomy" id="653446"/>
    <lineage>
        <taxon>Eukaryota</taxon>
        <taxon>Fungi</taxon>
        <taxon>Dikarya</taxon>
        <taxon>Ascomycota</taxon>
        <taxon>Pezizomycotina</taxon>
        <taxon>Eurotiomycetes</taxon>
        <taxon>Eurotiomycetidae</taxon>
        <taxon>Onygenales</taxon>
        <taxon>Ajellomycetaceae</taxon>
        <taxon>Blastomyces</taxon>
    </lineage>
</organism>
<evidence type="ECO:0000313" key="2">
    <source>
        <dbReference type="EMBL" id="KMW68417.1"/>
    </source>
</evidence>
<accession>A0A0J9EQS9</accession>
<protein>
    <submittedName>
        <fullName evidence="2">Uncharacterized protein</fullName>
    </submittedName>
</protein>
<gene>
    <name evidence="2" type="ORF">BDDG_12808</name>
</gene>
<sequence>MAAGTELSLERTSVLAPDTQSRDQRTRRVQPKGYLQPALIYRLTATTSLYQRWYTSTTYPQHE</sequence>
<reference evidence="2" key="1">
    <citation type="submission" date="2010-03" db="EMBL/GenBank/DDBJ databases">
        <title>Annotation of Blastomyces dermatitidis strain ATCC 18188.</title>
        <authorList>
            <consortium name="The Broad Institute Genome Sequencing Platform"/>
            <consortium name="Broad Institute Genome Sequencing Center for Infectious Disease."/>
            <person name="Cuomo C."/>
            <person name="Klein B."/>
            <person name="Sullivan T."/>
            <person name="Heitman J."/>
            <person name="Young S."/>
            <person name="Zeng Q."/>
            <person name="Gargeya S."/>
            <person name="Alvarado L."/>
            <person name="Berlin A.M."/>
            <person name="Chapman S.B."/>
            <person name="Chen Z."/>
            <person name="Freedman E."/>
            <person name="Gellesch M."/>
            <person name="Goldberg J."/>
            <person name="Griggs A."/>
            <person name="Gujja S."/>
            <person name="Heilman E."/>
            <person name="Heiman D."/>
            <person name="Howarth C."/>
            <person name="Mehta T."/>
            <person name="Neiman D."/>
            <person name="Pearson M."/>
            <person name="Roberts A."/>
            <person name="Saif S."/>
            <person name="Shea T."/>
            <person name="Shenoy N."/>
            <person name="Sisk P."/>
            <person name="Stolte C."/>
            <person name="Sykes S."/>
            <person name="White J."/>
            <person name="Yandava C."/>
            <person name="Haas B."/>
            <person name="Nusbaum C."/>
            <person name="Birren B."/>
        </authorList>
    </citation>
    <scope>NUCLEOTIDE SEQUENCE</scope>
    <source>
        <strain evidence="2">ATCC 18188</strain>
    </source>
</reference>
<feature type="region of interest" description="Disordered" evidence="1">
    <location>
        <begin position="1"/>
        <end position="31"/>
    </location>
</feature>
<dbReference type="AlphaFoldDB" id="A0A0J9EQS9"/>
<evidence type="ECO:0000256" key="1">
    <source>
        <dbReference type="SAM" id="MobiDB-lite"/>
    </source>
</evidence>